<organism evidence="2 3">
    <name type="scientific">Liparis tanakae</name>
    <name type="common">Tanaka's snailfish</name>
    <dbReference type="NCBI Taxonomy" id="230148"/>
    <lineage>
        <taxon>Eukaryota</taxon>
        <taxon>Metazoa</taxon>
        <taxon>Chordata</taxon>
        <taxon>Craniata</taxon>
        <taxon>Vertebrata</taxon>
        <taxon>Euteleostomi</taxon>
        <taxon>Actinopterygii</taxon>
        <taxon>Neopterygii</taxon>
        <taxon>Teleostei</taxon>
        <taxon>Neoteleostei</taxon>
        <taxon>Acanthomorphata</taxon>
        <taxon>Eupercaria</taxon>
        <taxon>Perciformes</taxon>
        <taxon>Cottioidei</taxon>
        <taxon>Cottales</taxon>
        <taxon>Liparidae</taxon>
        <taxon>Liparis</taxon>
    </lineage>
</organism>
<gene>
    <name evidence="2" type="ORF">EYF80_052117</name>
</gene>
<feature type="compositionally biased region" description="Basic and acidic residues" evidence="1">
    <location>
        <begin position="286"/>
        <end position="296"/>
    </location>
</feature>
<feature type="region of interest" description="Disordered" evidence="1">
    <location>
        <begin position="111"/>
        <end position="133"/>
    </location>
</feature>
<proteinExistence type="predicted"/>
<feature type="compositionally biased region" description="Basic and acidic residues" evidence="1">
    <location>
        <begin position="30"/>
        <end position="46"/>
    </location>
</feature>
<sequence length="449" mass="46789">MSCSNISDVRSGFREEDSAPVVFASGKHGRSSDACKTHQSVQERGKRGFAALDRGLSRSEEGLVPDNESDLGGEQSRVRHINHGHLYKAASLNRSLTFSEEDFLLGVSKGPKRAVSSSQLPGKGILKNKEPHADIRKAKSMEVLSPRVSAGHAPSGPKGTPQGGEQAKANVMQGKLNFSAFLDEITKQVISPSALTILGVNSGHGTGRTPGPAPTPGPVQPQLPPKRPRESSGGDRQQRPRQQQAARGPRKASGGSLPESLISYAARTQQGSPPPHHPPRSPSHCAPHESHTDRRPWPAGGSVSGDRWTRGGPPLEEEGTSPEPGQPKPRGPRTQPPPAPHGQHAPPGPQHQPPAGHRGPAPRARGGGAPGIGSESSSTASDSPRARGSASTASGHGSPPSGRQPAQHGQQPRSLVITQRPEGGMKAVLLGAEAQAEAVGCLSLCLCTL</sequence>
<protein>
    <submittedName>
        <fullName evidence="2">Uncharacterized protein</fullName>
    </submittedName>
</protein>
<keyword evidence="3" id="KW-1185">Reference proteome</keyword>
<name>A0A4Z2F9Y6_9TELE</name>
<feature type="compositionally biased region" description="Low complexity" evidence="1">
    <location>
        <begin position="353"/>
        <end position="364"/>
    </location>
</feature>
<comment type="caution">
    <text evidence="2">The sequence shown here is derived from an EMBL/GenBank/DDBJ whole genome shotgun (WGS) entry which is preliminary data.</text>
</comment>
<reference evidence="2 3" key="1">
    <citation type="submission" date="2019-03" db="EMBL/GenBank/DDBJ databases">
        <title>First draft genome of Liparis tanakae, snailfish: a comprehensive survey of snailfish specific genes.</title>
        <authorList>
            <person name="Kim W."/>
            <person name="Song I."/>
            <person name="Jeong J.-H."/>
            <person name="Kim D."/>
            <person name="Kim S."/>
            <person name="Ryu S."/>
            <person name="Song J.Y."/>
            <person name="Lee S.K."/>
        </authorList>
    </citation>
    <scope>NUCLEOTIDE SEQUENCE [LARGE SCALE GENOMIC DNA]</scope>
    <source>
        <tissue evidence="2">Muscle</tissue>
    </source>
</reference>
<dbReference type="AlphaFoldDB" id="A0A4Z2F9Y6"/>
<feature type="compositionally biased region" description="Pro residues" evidence="1">
    <location>
        <begin position="324"/>
        <end position="352"/>
    </location>
</feature>
<feature type="compositionally biased region" description="Polar residues" evidence="1">
    <location>
        <begin position="407"/>
        <end position="417"/>
    </location>
</feature>
<evidence type="ECO:0000313" key="3">
    <source>
        <dbReference type="Proteomes" id="UP000314294"/>
    </source>
</evidence>
<evidence type="ECO:0000256" key="1">
    <source>
        <dbReference type="SAM" id="MobiDB-lite"/>
    </source>
</evidence>
<feature type="region of interest" description="Disordered" evidence="1">
    <location>
        <begin position="201"/>
        <end position="419"/>
    </location>
</feature>
<dbReference type="EMBL" id="SRLO01001452">
    <property type="protein sequence ID" value="TNN37720.1"/>
    <property type="molecule type" value="Genomic_DNA"/>
</dbReference>
<feature type="compositionally biased region" description="Pro residues" evidence="1">
    <location>
        <begin position="211"/>
        <end position="225"/>
    </location>
</feature>
<dbReference type="OrthoDB" id="8964816at2759"/>
<feature type="region of interest" description="Disordered" evidence="1">
    <location>
        <begin position="146"/>
        <end position="166"/>
    </location>
</feature>
<feature type="region of interest" description="Disordered" evidence="1">
    <location>
        <begin position="1"/>
        <end position="74"/>
    </location>
</feature>
<evidence type="ECO:0000313" key="2">
    <source>
        <dbReference type="EMBL" id="TNN37720.1"/>
    </source>
</evidence>
<feature type="compositionally biased region" description="Basic and acidic residues" evidence="1">
    <location>
        <begin position="227"/>
        <end position="238"/>
    </location>
</feature>
<dbReference type="Proteomes" id="UP000314294">
    <property type="component" value="Unassembled WGS sequence"/>
</dbReference>
<accession>A0A4Z2F9Y6</accession>